<dbReference type="Proteomes" id="UP001589750">
    <property type="component" value="Unassembled WGS sequence"/>
</dbReference>
<dbReference type="EMBL" id="JBHMDG010000029">
    <property type="protein sequence ID" value="MFB9315124.1"/>
    <property type="molecule type" value="Genomic_DNA"/>
</dbReference>
<dbReference type="PROSITE" id="PS51257">
    <property type="entry name" value="PROKAR_LIPOPROTEIN"/>
    <property type="match status" value="1"/>
</dbReference>
<evidence type="ECO:0008006" key="5">
    <source>
        <dbReference type="Google" id="ProtNLM"/>
    </source>
</evidence>
<name>A0ABV5KEG0_9ACTN</name>
<keyword evidence="2" id="KW-0732">Signal</keyword>
<comment type="caution">
    <text evidence="3">The sequence shown here is derived from an EMBL/GenBank/DDBJ whole genome shotgun (WGS) entry which is preliminary data.</text>
</comment>
<sequence length="187" mass="20324">MRHRLPGAVLLALLTVTVAGCSDDPDPEVPDPTSSTPAPTSTSSEPTSEPTTTAPTSTPTPEQETAEAFLRRFGDLERTMEETGETGPYRAISEGCEACDNLADAVERYYAAGGSVSWDGWKVLRVRPYDRLIKGSYLMSVDATPTVYRESSSGPKKRLAGGRTDYVFKLKRKGTSWVVTDKDRLVS</sequence>
<gene>
    <name evidence="3" type="ORF">ACFFRI_18895</name>
</gene>
<proteinExistence type="predicted"/>
<feature type="chain" id="PRO_5045887144" description="Lipoprotein" evidence="2">
    <location>
        <begin position="22"/>
        <end position="187"/>
    </location>
</feature>
<accession>A0ABV5KEG0</accession>
<evidence type="ECO:0000256" key="1">
    <source>
        <dbReference type="SAM" id="MobiDB-lite"/>
    </source>
</evidence>
<evidence type="ECO:0000313" key="4">
    <source>
        <dbReference type="Proteomes" id="UP001589750"/>
    </source>
</evidence>
<keyword evidence="4" id="KW-1185">Reference proteome</keyword>
<protein>
    <recommendedName>
        <fullName evidence="5">Lipoprotein</fullName>
    </recommendedName>
</protein>
<reference evidence="3 4" key="1">
    <citation type="submission" date="2024-09" db="EMBL/GenBank/DDBJ databases">
        <authorList>
            <person name="Sun Q."/>
            <person name="Mori K."/>
        </authorList>
    </citation>
    <scope>NUCLEOTIDE SEQUENCE [LARGE SCALE GENOMIC DNA]</scope>
    <source>
        <strain evidence="3 4">JCM 9626</strain>
    </source>
</reference>
<feature type="signal peptide" evidence="2">
    <location>
        <begin position="1"/>
        <end position="21"/>
    </location>
</feature>
<organism evidence="3 4">
    <name type="scientific">Nocardioides plantarum</name>
    <dbReference type="NCBI Taxonomy" id="29299"/>
    <lineage>
        <taxon>Bacteria</taxon>
        <taxon>Bacillati</taxon>
        <taxon>Actinomycetota</taxon>
        <taxon>Actinomycetes</taxon>
        <taxon>Propionibacteriales</taxon>
        <taxon>Nocardioidaceae</taxon>
        <taxon>Nocardioides</taxon>
    </lineage>
</organism>
<evidence type="ECO:0000313" key="3">
    <source>
        <dbReference type="EMBL" id="MFB9315124.1"/>
    </source>
</evidence>
<evidence type="ECO:0000256" key="2">
    <source>
        <dbReference type="SAM" id="SignalP"/>
    </source>
</evidence>
<feature type="region of interest" description="Disordered" evidence="1">
    <location>
        <begin position="20"/>
        <end position="65"/>
    </location>
</feature>
<feature type="compositionally biased region" description="Low complexity" evidence="1">
    <location>
        <begin position="32"/>
        <end position="65"/>
    </location>
</feature>
<dbReference type="RefSeq" id="WP_140007289.1">
    <property type="nucleotide sequence ID" value="NZ_JBHMDG010000029.1"/>
</dbReference>